<evidence type="ECO:0000313" key="3">
    <source>
        <dbReference type="RefSeq" id="XP_030757738.1"/>
    </source>
</evidence>
<gene>
    <name evidence="3" type="primary">LOC115883508</name>
</gene>
<sequence length="145" mass="16701">MSTVPCTILLKSKDGHTLPSNHLITLCKHLFRFGRKTVEMKGDQVVLKLSYTPKSETMERKLGNLPIAYIRLGVESDEELDILKKYMQIYDFDGNETTCVPAEALEDEEEEEKKLAIESSTFKDPKKRKHVKIRRTGENTDEKKN</sequence>
<feature type="compositionally biased region" description="Basic and acidic residues" evidence="1">
    <location>
        <begin position="135"/>
        <end position="145"/>
    </location>
</feature>
<feature type="region of interest" description="Disordered" evidence="1">
    <location>
        <begin position="110"/>
        <end position="145"/>
    </location>
</feature>
<dbReference type="GeneID" id="115883508"/>
<reference evidence="3" key="1">
    <citation type="submission" date="2025-08" db="UniProtKB">
        <authorList>
            <consortium name="RefSeq"/>
        </authorList>
    </citation>
    <scope>IDENTIFICATION</scope>
    <source>
        <tissue evidence="3">Gonads</tissue>
    </source>
</reference>
<evidence type="ECO:0000313" key="2">
    <source>
        <dbReference type="Proteomes" id="UP000504635"/>
    </source>
</evidence>
<keyword evidence="2" id="KW-1185">Reference proteome</keyword>
<dbReference type="RefSeq" id="XP_030757738.1">
    <property type="nucleotide sequence ID" value="XM_030901878.1"/>
</dbReference>
<protein>
    <submittedName>
        <fullName evidence="3">Uncharacterized protein LOC115883508</fullName>
    </submittedName>
</protein>
<evidence type="ECO:0000256" key="1">
    <source>
        <dbReference type="SAM" id="MobiDB-lite"/>
    </source>
</evidence>
<dbReference type="KEGG" id="soy:115883508"/>
<accession>A0A6J2Y1S3</accession>
<feature type="compositionally biased region" description="Basic residues" evidence="1">
    <location>
        <begin position="125"/>
        <end position="134"/>
    </location>
</feature>
<organism evidence="2 3">
    <name type="scientific">Sitophilus oryzae</name>
    <name type="common">Rice weevil</name>
    <name type="synonym">Curculio oryzae</name>
    <dbReference type="NCBI Taxonomy" id="7048"/>
    <lineage>
        <taxon>Eukaryota</taxon>
        <taxon>Metazoa</taxon>
        <taxon>Ecdysozoa</taxon>
        <taxon>Arthropoda</taxon>
        <taxon>Hexapoda</taxon>
        <taxon>Insecta</taxon>
        <taxon>Pterygota</taxon>
        <taxon>Neoptera</taxon>
        <taxon>Endopterygota</taxon>
        <taxon>Coleoptera</taxon>
        <taxon>Polyphaga</taxon>
        <taxon>Cucujiformia</taxon>
        <taxon>Curculionidae</taxon>
        <taxon>Dryophthorinae</taxon>
        <taxon>Sitophilus</taxon>
    </lineage>
</organism>
<feature type="compositionally biased region" description="Basic and acidic residues" evidence="1">
    <location>
        <begin position="112"/>
        <end position="124"/>
    </location>
</feature>
<dbReference type="InParanoid" id="A0A6J2Y1S3"/>
<dbReference type="OrthoDB" id="6732782at2759"/>
<dbReference type="AlphaFoldDB" id="A0A6J2Y1S3"/>
<proteinExistence type="predicted"/>
<name>A0A6J2Y1S3_SITOR</name>
<dbReference type="Proteomes" id="UP000504635">
    <property type="component" value="Unplaced"/>
</dbReference>